<evidence type="ECO:0000313" key="2">
    <source>
        <dbReference type="Proteomes" id="UP000887159"/>
    </source>
</evidence>
<organism evidence="1 2">
    <name type="scientific">Trichonephila clavipes</name>
    <name type="common">Golden silk orbweaver</name>
    <name type="synonym">Nephila clavipes</name>
    <dbReference type="NCBI Taxonomy" id="2585209"/>
    <lineage>
        <taxon>Eukaryota</taxon>
        <taxon>Metazoa</taxon>
        <taxon>Ecdysozoa</taxon>
        <taxon>Arthropoda</taxon>
        <taxon>Chelicerata</taxon>
        <taxon>Arachnida</taxon>
        <taxon>Araneae</taxon>
        <taxon>Araneomorphae</taxon>
        <taxon>Entelegynae</taxon>
        <taxon>Araneoidea</taxon>
        <taxon>Nephilidae</taxon>
        <taxon>Trichonephila</taxon>
    </lineage>
</organism>
<dbReference type="AlphaFoldDB" id="A0A8X6SQG9"/>
<name>A0A8X6SQG9_TRICX</name>
<comment type="caution">
    <text evidence="1">The sequence shown here is derived from an EMBL/GenBank/DDBJ whole genome shotgun (WGS) entry which is preliminary data.</text>
</comment>
<accession>A0A8X6SQG9</accession>
<proteinExistence type="predicted"/>
<dbReference type="EMBL" id="BMAU01021335">
    <property type="protein sequence ID" value="GFY15763.1"/>
    <property type="molecule type" value="Genomic_DNA"/>
</dbReference>
<keyword evidence="2" id="KW-1185">Reference proteome</keyword>
<protein>
    <submittedName>
        <fullName evidence="1">DUF4817 domain-containing protein</fullName>
    </submittedName>
</protein>
<dbReference type="Proteomes" id="UP000887159">
    <property type="component" value="Unassembled WGS sequence"/>
</dbReference>
<sequence length="127" mass="14533">MCRLKPRNAMCPQIPRNVMCPQIPSPQRPRNHLNMATMTEKSFCALEYARVFSVISVPRAFKNHHGNEASTNKSILRWYHQFKKTGCLCKKKSSSRPNVLKKVVERSEADFSPQKSTRVAPCEFGIP</sequence>
<evidence type="ECO:0000313" key="1">
    <source>
        <dbReference type="EMBL" id="GFY15763.1"/>
    </source>
</evidence>
<gene>
    <name evidence="1" type="primary">B7P43_G00512</name>
    <name evidence="1" type="ORF">TNCV_1284081</name>
</gene>
<reference evidence="1" key="1">
    <citation type="submission" date="2020-08" db="EMBL/GenBank/DDBJ databases">
        <title>Multicomponent nature underlies the extraordinary mechanical properties of spider dragline silk.</title>
        <authorList>
            <person name="Kono N."/>
            <person name="Nakamura H."/>
            <person name="Mori M."/>
            <person name="Yoshida Y."/>
            <person name="Ohtoshi R."/>
            <person name="Malay A.D."/>
            <person name="Moran D.A.P."/>
            <person name="Tomita M."/>
            <person name="Numata K."/>
            <person name="Arakawa K."/>
        </authorList>
    </citation>
    <scope>NUCLEOTIDE SEQUENCE</scope>
</reference>